<reference evidence="7 8" key="1">
    <citation type="journal article" date="2024" name="Int. J. Syst. Evol. Microbiol.">
        <title>Clostridium omnivorum sp. nov., isolated from anoxic soil under the treatment of reductive soil disinfestation.</title>
        <authorList>
            <person name="Ueki A."/>
            <person name="Tonouchi A."/>
            <person name="Kaku N."/>
            <person name="Honma S."/>
            <person name="Ueki K."/>
        </authorList>
    </citation>
    <scope>NUCLEOTIDE SEQUENCE [LARGE SCALE GENOMIC DNA]</scope>
    <source>
        <strain evidence="7 8">E14</strain>
    </source>
</reference>
<name>A0ABQ5N5X6_9CLOT</name>
<evidence type="ECO:0000256" key="3">
    <source>
        <dbReference type="ARBA" id="ARBA00022989"/>
    </source>
</evidence>
<dbReference type="InterPro" id="IPR001733">
    <property type="entry name" value="Peptidase_S26B"/>
</dbReference>
<keyword evidence="3 6" id="KW-1133">Transmembrane helix</keyword>
<comment type="subcellular location">
    <subcellularLocation>
        <location evidence="1">Membrane</location>
    </subcellularLocation>
</comment>
<dbReference type="Proteomes" id="UP001208567">
    <property type="component" value="Unassembled WGS sequence"/>
</dbReference>
<sequence length="202" mass="22939">MIKRLFDFIKNILSNKIAKKIFNYAGTVIIILLIILVAVSIYGKVETRGKTVKVPSAGSYMWLSVLSGSMSPVFNTGDLVIDKKVDPKTLKKGDIVTYYWNLSFLSTHRIVDIQYDKDGKPYFQTKGDANKDKDTDVVLSEQIVGKYLFRIPYAGYVISKLKGLAGVVVIWIMFFYVIGKEIYSQIKEKNNKKEDILENSET</sequence>
<dbReference type="InterPro" id="IPR019533">
    <property type="entry name" value="Peptidase_S26"/>
</dbReference>
<evidence type="ECO:0000256" key="4">
    <source>
        <dbReference type="ARBA" id="ARBA00023136"/>
    </source>
</evidence>
<dbReference type="InterPro" id="IPR036286">
    <property type="entry name" value="LexA/Signal_pep-like_sf"/>
</dbReference>
<evidence type="ECO:0000313" key="7">
    <source>
        <dbReference type="EMBL" id="GLC30531.1"/>
    </source>
</evidence>
<feature type="transmembrane region" description="Helical" evidence="6">
    <location>
        <begin position="21"/>
        <end position="43"/>
    </location>
</feature>
<organism evidence="7 8">
    <name type="scientific">Clostridium omnivorum</name>
    <dbReference type="NCBI Taxonomy" id="1604902"/>
    <lineage>
        <taxon>Bacteria</taxon>
        <taxon>Bacillati</taxon>
        <taxon>Bacillota</taxon>
        <taxon>Clostridia</taxon>
        <taxon>Eubacteriales</taxon>
        <taxon>Clostridiaceae</taxon>
        <taxon>Clostridium</taxon>
    </lineage>
</organism>
<dbReference type="PANTHER" id="PTHR10806:SF6">
    <property type="entry name" value="SIGNAL PEPTIDASE COMPLEX CATALYTIC SUBUNIT SEC11"/>
    <property type="match status" value="1"/>
</dbReference>
<keyword evidence="2 6" id="KW-0812">Transmembrane</keyword>
<dbReference type="PANTHER" id="PTHR10806">
    <property type="entry name" value="SIGNAL PEPTIDASE COMPLEX CATALYTIC SUBUNIT SEC11"/>
    <property type="match status" value="1"/>
</dbReference>
<comment type="caution">
    <text evidence="7">The sequence shown here is derived from an EMBL/GenBank/DDBJ whole genome shotgun (WGS) entry which is preliminary data.</text>
</comment>
<keyword evidence="4 6" id="KW-0472">Membrane</keyword>
<dbReference type="EMBL" id="BRXR01000001">
    <property type="protein sequence ID" value="GLC30531.1"/>
    <property type="molecule type" value="Genomic_DNA"/>
</dbReference>
<dbReference type="PRINTS" id="PR00728">
    <property type="entry name" value="SIGNALPTASE"/>
</dbReference>
<feature type="transmembrane region" description="Helical" evidence="6">
    <location>
        <begin position="163"/>
        <end position="183"/>
    </location>
</feature>
<keyword evidence="8" id="KW-1185">Reference proteome</keyword>
<proteinExistence type="predicted"/>
<gene>
    <name evidence="7" type="primary">sigW_1</name>
    <name evidence="7" type="ORF">bsdE14_19410</name>
</gene>
<accession>A0ABQ5N5X6</accession>
<evidence type="ECO:0000256" key="2">
    <source>
        <dbReference type="ARBA" id="ARBA00022692"/>
    </source>
</evidence>
<dbReference type="EC" id="3.4.21.89" evidence="5"/>
<evidence type="ECO:0000256" key="1">
    <source>
        <dbReference type="ARBA" id="ARBA00004370"/>
    </source>
</evidence>
<evidence type="ECO:0000256" key="6">
    <source>
        <dbReference type="SAM" id="Phobius"/>
    </source>
</evidence>
<protein>
    <recommendedName>
        <fullName evidence="5">Signal peptidase I</fullName>
        <ecNumber evidence="5">3.4.21.89</ecNumber>
    </recommendedName>
</protein>
<dbReference type="CDD" id="cd06530">
    <property type="entry name" value="S26_SPase_I"/>
    <property type="match status" value="1"/>
</dbReference>
<evidence type="ECO:0000256" key="5">
    <source>
        <dbReference type="NCBIfam" id="TIGR02228"/>
    </source>
</evidence>
<dbReference type="SUPFAM" id="SSF51306">
    <property type="entry name" value="LexA/Signal peptidase"/>
    <property type="match status" value="1"/>
</dbReference>
<evidence type="ECO:0000313" key="8">
    <source>
        <dbReference type="Proteomes" id="UP001208567"/>
    </source>
</evidence>
<dbReference type="RefSeq" id="WP_264849799.1">
    <property type="nucleotide sequence ID" value="NZ_BRXR01000001.1"/>
</dbReference>
<dbReference type="NCBIfam" id="TIGR02228">
    <property type="entry name" value="sigpep_I_arch"/>
    <property type="match status" value="1"/>
</dbReference>